<name>A0ABN2XMR0_9ACTN</name>
<comment type="caution">
    <text evidence="2">The sequence shown here is derived from an EMBL/GenBank/DDBJ whole genome shotgun (WGS) entry which is preliminary data.</text>
</comment>
<feature type="region of interest" description="Disordered" evidence="1">
    <location>
        <begin position="1"/>
        <end position="25"/>
    </location>
</feature>
<sequence>MGRTDGAARRSGDPRKRAGHVAAGTGSARSRVVAASLAGATVVAVVGVVGLRGGAETDAGPAEEPGRDHATSACDLMAKAHEAAEVESDARYAAAVLLLDQAIVESARAARTNPGFGDLDGSMQALHSAAHTGERSQYDLAVADAQAACGSSVG</sequence>
<proteinExistence type="predicted"/>
<evidence type="ECO:0000313" key="2">
    <source>
        <dbReference type="EMBL" id="GAA2114331.1"/>
    </source>
</evidence>
<feature type="compositionally biased region" description="Basic and acidic residues" evidence="1">
    <location>
        <begin position="1"/>
        <end position="16"/>
    </location>
</feature>
<dbReference type="RefSeq" id="WP_344301761.1">
    <property type="nucleotide sequence ID" value="NZ_BAAAQQ010000002.1"/>
</dbReference>
<protein>
    <recommendedName>
        <fullName evidence="4">DUF732 domain-containing protein</fullName>
    </recommendedName>
</protein>
<gene>
    <name evidence="2" type="ORF">GCM10009843_02710</name>
</gene>
<evidence type="ECO:0008006" key="4">
    <source>
        <dbReference type="Google" id="ProtNLM"/>
    </source>
</evidence>
<accession>A0ABN2XMR0</accession>
<evidence type="ECO:0000256" key="1">
    <source>
        <dbReference type="SAM" id="MobiDB-lite"/>
    </source>
</evidence>
<keyword evidence="3" id="KW-1185">Reference proteome</keyword>
<dbReference type="Proteomes" id="UP001500575">
    <property type="component" value="Unassembled WGS sequence"/>
</dbReference>
<reference evidence="2 3" key="1">
    <citation type="journal article" date="2019" name="Int. J. Syst. Evol. Microbiol.">
        <title>The Global Catalogue of Microorganisms (GCM) 10K type strain sequencing project: providing services to taxonomists for standard genome sequencing and annotation.</title>
        <authorList>
            <consortium name="The Broad Institute Genomics Platform"/>
            <consortium name="The Broad Institute Genome Sequencing Center for Infectious Disease"/>
            <person name="Wu L."/>
            <person name="Ma J."/>
        </authorList>
    </citation>
    <scope>NUCLEOTIDE SEQUENCE [LARGE SCALE GENOMIC DNA]</scope>
    <source>
        <strain evidence="2 3">JCM 16021</strain>
    </source>
</reference>
<dbReference type="EMBL" id="BAAAQQ010000002">
    <property type="protein sequence ID" value="GAA2114331.1"/>
    <property type="molecule type" value="Genomic_DNA"/>
</dbReference>
<organism evidence="2 3">
    <name type="scientific">Nocardioides bigeumensis</name>
    <dbReference type="NCBI Taxonomy" id="433657"/>
    <lineage>
        <taxon>Bacteria</taxon>
        <taxon>Bacillati</taxon>
        <taxon>Actinomycetota</taxon>
        <taxon>Actinomycetes</taxon>
        <taxon>Propionibacteriales</taxon>
        <taxon>Nocardioidaceae</taxon>
        <taxon>Nocardioides</taxon>
    </lineage>
</organism>
<evidence type="ECO:0000313" key="3">
    <source>
        <dbReference type="Proteomes" id="UP001500575"/>
    </source>
</evidence>